<reference evidence="2 3" key="1">
    <citation type="submission" date="2016-03" db="EMBL/GenBank/DDBJ databases">
        <title>EvidentialGene: Evidence-directed Construction of Genes on Genomes.</title>
        <authorList>
            <person name="Gilbert D.G."/>
            <person name="Choi J.-H."/>
            <person name="Mockaitis K."/>
            <person name="Colbourne J."/>
            <person name="Pfrender M."/>
        </authorList>
    </citation>
    <scope>NUCLEOTIDE SEQUENCE [LARGE SCALE GENOMIC DNA]</scope>
    <source>
        <strain evidence="2 3">Xinb3</strain>
        <tissue evidence="2">Complete organism</tissue>
    </source>
</reference>
<comment type="caution">
    <text evidence="2">The sequence shown here is derived from an EMBL/GenBank/DDBJ whole genome shotgun (WGS) entry which is preliminary data.</text>
</comment>
<keyword evidence="3" id="KW-1185">Reference proteome</keyword>
<dbReference type="EMBL" id="LRGB01001000">
    <property type="protein sequence ID" value="KZS14204.1"/>
    <property type="molecule type" value="Genomic_DNA"/>
</dbReference>
<evidence type="ECO:0000313" key="3">
    <source>
        <dbReference type="Proteomes" id="UP000076858"/>
    </source>
</evidence>
<sequence length="68" mass="7427">MEPWPRPSLPVALLTSVAFGTECIVGRPTAMPHGQQSQKYSPLVCDCLYNGTLSVRSGHLSILFLLLK</sequence>
<dbReference type="AlphaFoldDB" id="A0A164XGE5"/>
<name>A0A164XGE5_9CRUS</name>
<keyword evidence="1" id="KW-0732">Signal</keyword>
<gene>
    <name evidence="2" type="ORF">APZ42_020487</name>
</gene>
<organism evidence="2 3">
    <name type="scientific">Daphnia magna</name>
    <dbReference type="NCBI Taxonomy" id="35525"/>
    <lineage>
        <taxon>Eukaryota</taxon>
        <taxon>Metazoa</taxon>
        <taxon>Ecdysozoa</taxon>
        <taxon>Arthropoda</taxon>
        <taxon>Crustacea</taxon>
        <taxon>Branchiopoda</taxon>
        <taxon>Diplostraca</taxon>
        <taxon>Cladocera</taxon>
        <taxon>Anomopoda</taxon>
        <taxon>Daphniidae</taxon>
        <taxon>Daphnia</taxon>
    </lineage>
</organism>
<feature type="chain" id="PRO_5007854353" description="Secreted protein" evidence="1">
    <location>
        <begin position="24"/>
        <end position="68"/>
    </location>
</feature>
<evidence type="ECO:0000313" key="2">
    <source>
        <dbReference type="EMBL" id="KZS14204.1"/>
    </source>
</evidence>
<feature type="signal peptide" evidence="1">
    <location>
        <begin position="1"/>
        <end position="23"/>
    </location>
</feature>
<dbReference type="Proteomes" id="UP000076858">
    <property type="component" value="Unassembled WGS sequence"/>
</dbReference>
<protein>
    <recommendedName>
        <fullName evidence="4">Secreted protein</fullName>
    </recommendedName>
</protein>
<evidence type="ECO:0008006" key="4">
    <source>
        <dbReference type="Google" id="ProtNLM"/>
    </source>
</evidence>
<evidence type="ECO:0000256" key="1">
    <source>
        <dbReference type="SAM" id="SignalP"/>
    </source>
</evidence>
<accession>A0A164XGE5</accession>
<proteinExistence type="predicted"/>